<proteinExistence type="predicted"/>
<gene>
    <name evidence="3" type="ordered locus">Ethha_0306</name>
</gene>
<dbReference type="eggNOG" id="COG1876">
    <property type="taxonomic scope" value="Bacteria"/>
</dbReference>
<keyword evidence="1" id="KW-1133">Transmembrane helix</keyword>
<organism evidence="3 4">
    <name type="scientific">Ethanoligenens harbinense (strain DSM 18485 / JCM 12961 / CGMCC 1.5033 / YUAN-3)</name>
    <dbReference type="NCBI Taxonomy" id="663278"/>
    <lineage>
        <taxon>Bacteria</taxon>
        <taxon>Bacillati</taxon>
        <taxon>Bacillota</taxon>
        <taxon>Clostridia</taxon>
        <taxon>Eubacteriales</taxon>
        <taxon>Oscillospiraceae</taxon>
        <taxon>Ethanoligenens</taxon>
    </lineage>
</organism>
<keyword evidence="1" id="KW-0472">Membrane</keyword>
<sequence length="265" mass="28677">MAKRTLRPGCCGFLAAIAVCVVGGLVFAYAIFNKHNATTSSGTSTGVSSQSVSASVSKALAPASEMKTGGLLMLINAKNPLPSDYTPTLALVDKSYYTSSDKDNHFDSRAAPHLSQMIHDARADGVQLVIYSGYRSMAYQTDNFDRKVSEYRAQGYGPSTASSKAATLVAPPGTSEHESGLAADIVSSDWLRKNGDLNETFEKTTAFAWLEQHAADYGFILRYPKDKTDITGISYEPWHWRYVGKDNAEKINSAGLCLEEYDGKA</sequence>
<dbReference type="HOGENOM" id="CLU_054193_3_1_9"/>
<dbReference type="PANTHER" id="PTHR34385:SF1">
    <property type="entry name" value="PEPTIDOGLYCAN L-ALANYL-D-GLUTAMATE ENDOPEPTIDASE CWLK"/>
    <property type="match status" value="1"/>
</dbReference>
<keyword evidence="1" id="KW-0812">Transmembrane</keyword>
<dbReference type="InterPro" id="IPR052179">
    <property type="entry name" value="DD-CPase-like"/>
</dbReference>
<accession>E6U7W0</accession>
<feature type="transmembrane region" description="Helical" evidence="1">
    <location>
        <begin position="12"/>
        <end position="32"/>
    </location>
</feature>
<dbReference type="EMBL" id="CP002400">
    <property type="protein sequence ID" value="ADU25892.1"/>
    <property type="molecule type" value="Genomic_DNA"/>
</dbReference>
<dbReference type="Gene3D" id="3.30.1380.10">
    <property type="match status" value="1"/>
</dbReference>
<name>E6U7W0_ETHHY</name>
<dbReference type="EC" id="3.4.16.4" evidence="3"/>
<dbReference type="InterPro" id="IPR058193">
    <property type="entry name" value="VanY/YodJ_core_dom"/>
</dbReference>
<dbReference type="GO" id="GO:0009002">
    <property type="term" value="F:serine-type D-Ala-D-Ala carboxypeptidase activity"/>
    <property type="evidence" value="ECO:0007669"/>
    <property type="project" value="UniProtKB-EC"/>
</dbReference>
<protein>
    <submittedName>
        <fullName evidence="3">Serine-type D-Ala-D-Ala carboxypeptidase</fullName>
        <ecNumber evidence="3">3.4.16.4</ecNumber>
    </submittedName>
</protein>
<dbReference type="InterPro" id="IPR009045">
    <property type="entry name" value="Zn_M74/Hedgehog-like"/>
</dbReference>
<keyword evidence="3" id="KW-0645">Protease</keyword>
<dbReference type="PANTHER" id="PTHR34385">
    <property type="entry name" value="D-ALANYL-D-ALANINE CARBOXYPEPTIDASE"/>
    <property type="match status" value="1"/>
</dbReference>
<reference evidence="3 4" key="1">
    <citation type="submission" date="2010-12" db="EMBL/GenBank/DDBJ databases">
        <title>Complete sequence of Ethanoligenens harbinense YUAN-3.</title>
        <authorList>
            <person name="Lucas S."/>
            <person name="Copeland A."/>
            <person name="Lapidus A."/>
            <person name="Cheng J.-F."/>
            <person name="Bruce D."/>
            <person name="Goodwin L."/>
            <person name="Pitluck S."/>
            <person name="Chertkov O."/>
            <person name="Misra M."/>
            <person name="Detter J.C."/>
            <person name="Han C."/>
            <person name="Tapia R."/>
            <person name="Land M."/>
            <person name="Hauser L."/>
            <person name="Jeffries C."/>
            <person name="Kyrpides N."/>
            <person name="Ivanova N."/>
            <person name="Mikhailova N."/>
            <person name="Wang A."/>
            <person name="Mouttaki H."/>
            <person name="He Z."/>
            <person name="Zhou J."/>
            <person name="Hemme C.L."/>
            <person name="Woyke T."/>
        </authorList>
    </citation>
    <scope>NUCLEOTIDE SEQUENCE [LARGE SCALE GENOMIC DNA]</scope>
    <source>
        <strain evidence="4">DSM 18485 / JCM 12961 / CGMCC 1.5033 / YUAN-3</strain>
    </source>
</reference>
<dbReference type="GO" id="GO:0006508">
    <property type="term" value="P:proteolysis"/>
    <property type="evidence" value="ECO:0007669"/>
    <property type="project" value="InterPro"/>
</dbReference>
<dbReference type="KEGG" id="eha:Ethha_0306"/>
<evidence type="ECO:0000256" key="1">
    <source>
        <dbReference type="SAM" id="Phobius"/>
    </source>
</evidence>
<keyword evidence="3" id="KW-0378">Hydrolase</keyword>
<evidence type="ECO:0000313" key="3">
    <source>
        <dbReference type="EMBL" id="ADU25892.1"/>
    </source>
</evidence>
<dbReference type="STRING" id="663278.Ethha_0306"/>
<dbReference type="InterPro" id="IPR003709">
    <property type="entry name" value="VanY-like_core_dom"/>
</dbReference>
<dbReference type="CDD" id="cd14852">
    <property type="entry name" value="LD-carboxypeptidase"/>
    <property type="match status" value="1"/>
</dbReference>
<evidence type="ECO:0000313" key="4">
    <source>
        <dbReference type="Proteomes" id="UP000001551"/>
    </source>
</evidence>
<evidence type="ECO:0000259" key="2">
    <source>
        <dbReference type="Pfam" id="PF02557"/>
    </source>
</evidence>
<dbReference type="SUPFAM" id="SSF55166">
    <property type="entry name" value="Hedgehog/DD-peptidase"/>
    <property type="match status" value="1"/>
</dbReference>
<keyword evidence="4" id="KW-1185">Reference proteome</keyword>
<dbReference type="AlphaFoldDB" id="E6U7W0"/>
<dbReference type="RefSeq" id="WP_013484273.1">
    <property type="nucleotide sequence ID" value="NC_014828.1"/>
</dbReference>
<dbReference type="Proteomes" id="UP000001551">
    <property type="component" value="Chromosome"/>
</dbReference>
<keyword evidence="3" id="KW-0121">Carboxypeptidase</keyword>
<dbReference type="Pfam" id="PF02557">
    <property type="entry name" value="VanY"/>
    <property type="match status" value="1"/>
</dbReference>
<feature type="domain" description="D-alanyl-D-alanine carboxypeptidase-like core" evidence="2">
    <location>
        <begin position="105"/>
        <end position="245"/>
    </location>
</feature>